<dbReference type="Gene3D" id="1.10.10.60">
    <property type="entry name" value="Homeodomain-like"/>
    <property type="match status" value="2"/>
</dbReference>
<evidence type="ECO:0000256" key="1">
    <source>
        <dbReference type="ARBA" id="ARBA00023015"/>
    </source>
</evidence>
<evidence type="ECO:0000313" key="6">
    <source>
        <dbReference type="Proteomes" id="UP001139646"/>
    </source>
</evidence>
<dbReference type="Proteomes" id="UP001139646">
    <property type="component" value="Unassembled WGS sequence"/>
</dbReference>
<feature type="domain" description="HTH araC/xylS-type" evidence="4">
    <location>
        <begin position="249"/>
        <end position="347"/>
    </location>
</feature>
<dbReference type="InterPro" id="IPR029062">
    <property type="entry name" value="Class_I_gatase-like"/>
</dbReference>
<dbReference type="PANTHER" id="PTHR43130:SF11">
    <property type="entry name" value="TRANSCRIPTIONAL REGULATORY PROTEIN"/>
    <property type="match status" value="1"/>
</dbReference>
<dbReference type="CDD" id="cd03138">
    <property type="entry name" value="GATase1_AraC_2"/>
    <property type="match status" value="1"/>
</dbReference>
<name>A0ABS9X3Z9_9GAMM</name>
<evidence type="ECO:0000259" key="4">
    <source>
        <dbReference type="PROSITE" id="PS01124"/>
    </source>
</evidence>
<dbReference type="PANTHER" id="PTHR43130">
    <property type="entry name" value="ARAC-FAMILY TRANSCRIPTIONAL REGULATOR"/>
    <property type="match status" value="1"/>
</dbReference>
<reference evidence="5" key="1">
    <citation type="submission" date="2022-01" db="EMBL/GenBank/DDBJ databases">
        <title>Colwellia maritima, isolated from seawater.</title>
        <authorList>
            <person name="Kristyanto S."/>
            <person name="Jung J."/>
            <person name="Jeon C.O."/>
        </authorList>
    </citation>
    <scope>NUCLEOTIDE SEQUENCE</scope>
    <source>
        <strain evidence="5">MSW7</strain>
    </source>
</reference>
<dbReference type="EMBL" id="JAKKSL010000003">
    <property type="protein sequence ID" value="MCI2284790.1"/>
    <property type="molecule type" value="Genomic_DNA"/>
</dbReference>
<dbReference type="RefSeq" id="WP_242287258.1">
    <property type="nucleotide sequence ID" value="NZ_JAKKSL010000003.1"/>
</dbReference>
<dbReference type="InterPro" id="IPR009057">
    <property type="entry name" value="Homeodomain-like_sf"/>
</dbReference>
<dbReference type="Gene3D" id="3.40.50.880">
    <property type="match status" value="1"/>
</dbReference>
<dbReference type="Pfam" id="PF12833">
    <property type="entry name" value="HTH_18"/>
    <property type="match status" value="1"/>
</dbReference>
<gene>
    <name evidence="5" type="ORF">L3081_17070</name>
</gene>
<organism evidence="5 6">
    <name type="scientific">Colwellia maritima</name>
    <dbReference type="NCBI Taxonomy" id="2912588"/>
    <lineage>
        <taxon>Bacteria</taxon>
        <taxon>Pseudomonadati</taxon>
        <taxon>Pseudomonadota</taxon>
        <taxon>Gammaproteobacteria</taxon>
        <taxon>Alteromonadales</taxon>
        <taxon>Colwelliaceae</taxon>
        <taxon>Colwellia</taxon>
    </lineage>
</organism>
<dbReference type="SUPFAM" id="SSF52317">
    <property type="entry name" value="Class I glutamine amidotransferase-like"/>
    <property type="match status" value="1"/>
</dbReference>
<dbReference type="SUPFAM" id="SSF46689">
    <property type="entry name" value="Homeodomain-like"/>
    <property type="match status" value="2"/>
</dbReference>
<sequence>MSIDEKNSIETNQLNVGLVIYQQILATGLTLPLEMLLAGEAFGRRYDKSAPKLSTQLISQESTAVTSRLGIQLLPDITLEKVTFKNNSNIESNTNNEIYRPDIILVPSLWRNPRPILKQHKKLISWLNYCWQQGSTLLAVGTGVCFLAESGLLDDHSATTHWHYVEQFKRDYPKVEIKPDFFITQSERIYCAASLNALADIIVHLIGQTYGQAAAQNVERNFSHEIRKPYEEQRYLEGAVDRHADELIAQIQFWLHTNLSSNISLLEVAKQFDLSRRSFTRRFKKATGIRATEYWQQLRIETAKELLASSNLSIQEIAYQVGYQDQGHFTRLFKKNLSLTPKDYRAMVRKKLFSQK</sequence>
<keyword evidence="2" id="KW-0238">DNA-binding</keyword>
<dbReference type="InterPro" id="IPR018060">
    <property type="entry name" value="HTH_AraC"/>
</dbReference>
<keyword evidence="1" id="KW-0805">Transcription regulation</keyword>
<dbReference type="InterPro" id="IPR020449">
    <property type="entry name" value="Tscrpt_reg_AraC-type_HTH"/>
</dbReference>
<keyword evidence="6" id="KW-1185">Reference proteome</keyword>
<keyword evidence="3" id="KW-0804">Transcription</keyword>
<evidence type="ECO:0000256" key="3">
    <source>
        <dbReference type="ARBA" id="ARBA00023163"/>
    </source>
</evidence>
<dbReference type="PRINTS" id="PR00032">
    <property type="entry name" value="HTHARAC"/>
</dbReference>
<protein>
    <submittedName>
        <fullName evidence="5">Helix-turn-helix domain-containing protein</fullName>
    </submittedName>
</protein>
<dbReference type="SMART" id="SM00342">
    <property type="entry name" value="HTH_ARAC"/>
    <property type="match status" value="1"/>
</dbReference>
<dbReference type="InterPro" id="IPR018062">
    <property type="entry name" value="HTH_AraC-typ_CS"/>
</dbReference>
<comment type="caution">
    <text evidence="5">The sequence shown here is derived from an EMBL/GenBank/DDBJ whole genome shotgun (WGS) entry which is preliminary data.</text>
</comment>
<proteinExistence type="predicted"/>
<dbReference type="PROSITE" id="PS00041">
    <property type="entry name" value="HTH_ARAC_FAMILY_1"/>
    <property type="match status" value="1"/>
</dbReference>
<dbReference type="PROSITE" id="PS01124">
    <property type="entry name" value="HTH_ARAC_FAMILY_2"/>
    <property type="match status" value="1"/>
</dbReference>
<evidence type="ECO:0000256" key="2">
    <source>
        <dbReference type="ARBA" id="ARBA00023125"/>
    </source>
</evidence>
<dbReference type="InterPro" id="IPR052158">
    <property type="entry name" value="INH-QAR"/>
</dbReference>
<evidence type="ECO:0000313" key="5">
    <source>
        <dbReference type="EMBL" id="MCI2284790.1"/>
    </source>
</evidence>
<accession>A0ABS9X3Z9</accession>